<name>A0A804PT72_MAIZE</name>
<sequence>MRHDGARPTDSLRVGTSWSVVELSAGKHPRRAAQRRNSARREVSQRAPVSRGCRLQQIPGRGHRRWSREGTMQGRTQGNAVEQGPRLGKKLHGELEGEERNGWASSSRRGKSAGCSAMGGREERHGASRLEEREARWPGSRRCRGWRGRRSRAHALGGDGAERLRSGASSHGRAEIRLGGRRWDGAWDVRDQGAAAGGRCENERLLPCEEER</sequence>
<proteinExistence type="predicted"/>
<evidence type="ECO:0000313" key="3">
    <source>
        <dbReference type="Proteomes" id="UP000007305"/>
    </source>
</evidence>
<feature type="compositionally biased region" description="Basic and acidic residues" evidence="1">
    <location>
        <begin position="120"/>
        <end position="136"/>
    </location>
</feature>
<feature type="compositionally biased region" description="Basic residues" evidence="1">
    <location>
        <begin position="139"/>
        <end position="153"/>
    </location>
</feature>
<dbReference type="Proteomes" id="UP000007305">
    <property type="component" value="Chromosome 6"/>
</dbReference>
<keyword evidence="3" id="KW-1185">Reference proteome</keyword>
<dbReference type="InParanoid" id="A0A804PT72"/>
<dbReference type="AlphaFoldDB" id="A0A804PT72"/>
<evidence type="ECO:0000256" key="1">
    <source>
        <dbReference type="SAM" id="MobiDB-lite"/>
    </source>
</evidence>
<protein>
    <submittedName>
        <fullName evidence="2">Uncharacterized protein</fullName>
    </submittedName>
</protein>
<organism evidence="2 3">
    <name type="scientific">Zea mays</name>
    <name type="common">Maize</name>
    <dbReference type="NCBI Taxonomy" id="4577"/>
    <lineage>
        <taxon>Eukaryota</taxon>
        <taxon>Viridiplantae</taxon>
        <taxon>Streptophyta</taxon>
        <taxon>Embryophyta</taxon>
        <taxon>Tracheophyta</taxon>
        <taxon>Spermatophyta</taxon>
        <taxon>Magnoliopsida</taxon>
        <taxon>Liliopsida</taxon>
        <taxon>Poales</taxon>
        <taxon>Poaceae</taxon>
        <taxon>PACMAD clade</taxon>
        <taxon>Panicoideae</taxon>
        <taxon>Andropogonodae</taxon>
        <taxon>Andropogoneae</taxon>
        <taxon>Tripsacinae</taxon>
        <taxon>Zea</taxon>
    </lineage>
</organism>
<reference evidence="2" key="3">
    <citation type="submission" date="2021-05" db="UniProtKB">
        <authorList>
            <consortium name="EnsemblPlants"/>
        </authorList>
    </citation>
    <scope>IDENTIFICATION</scope>
    <source>
        <strain evidence="2">cv. B73</strain>
    </source>
</reference>
<dbReference type="Gramene" id="Zm00001eb267940_T001">
    <property type="protein sequence ID" value="Zm00001eb267940_P001"/>
    <property type="gene ID" value="Zm00001eb267940"/>
</dbReference>
<evidence type="ECO:0000313" key="2">
    <source>
        <dbReference type="EnsemblPlants" id="Zm00001eb267940_P001"/>
    </source>
</evidence>
<gene>
    <name evidence="2" type="primary">LOC100278027</name>
</gene>
<reference evidence="2" key="2">
    <citation type="submission" date="2019-07" db="EMBL/GenBank/DDBJ databases">
        <authorList>
            <person name="Seetharam A."/>
            <person name="Woodhouse M."/>
            <person name="Cannon E."/>
        </authorList>
    </citation>
    <scope>NUCLEOTIDE SEQUENCE [LARGE SCALE GENOMIC DNA]</scope>
    <source>
        <strain evidence="2">cv. B73</strain>
    </source>
</reference>
<feature type="region of interest" description="Disordered" evidence="1">
    <location>
        <begin position="23"/>
        <end position="175"/>
    </location>
</feature>
<feature type="compositionally biased region" description="Basic and acidic residues" evidence="1">
    <location>
        <begin position="91"/>
        <end position="101"/>
    </location>
</feature>
<accession>A0A804PT72</accession>
<reference evidence="3" key="1">
    <citation type="journal article" date="2009" name="Science">
        <title>The B73 maize genome: complexity, diversity, and dynamics.</title>
        <authorList>
            <person name="Schnable P.S."/>
            <person name="Ware D."/>
            <person name="Fulton R.S."/>
            <person name="Stein J.C."/>
            <person name="Wei F."/>
            <person name="Pasternak S."/>
            <person name="Liang C."/>
            <person name="Zhang J."/>
            <person name="Fulton L."/>
            <person name="Graves T.A."/>
            <person name="Minx P."/>
            <person name="Reily A.D."/>
            <person name="Courtney L."/>
            <person name="Kruchowski S.S."/>
            <person name="Tomlinson C."/>
            <person name="Strong C."/>
            <person name="Delehaunty K."/>
            <person name="Fronick C."/>
            <person name="Courtney B."/>
            <person name="Rock S.M."/>
            <person name="Belter E."/>
            <person name="Du F."/>
            <person name="Kim K."/>
            <person name="Abbott R.M."/>
            <person name="Cotton M."/>
            <person name="Levy A."/>
            <person name="Marchetto P."/>
            <person name="Ochoa K."/>
            <person name="Jackson S.M."/>
            <person name="Gillam B."/>
            <person name="Chen W."/>
            <person name="Yan L."/>
            <person name="Higginbotham J."/>
            <person name="Cardenas M."/>
            <person name="Waligorski J."/>
            <person name="Applebaum E."/>
            <person name="Phelps L."/>
            <person name="Falcone J."/>
            <person name="Kanchi K."/>
            <person name="Thane T."/>
            <person name="Scimone A."/>
            <person name="Thane N."/>
            <person name="Henke J."/>
            <person name="Wang T."/>
            <person name="Ruppert J."/>
            <person name="Shah N."/>
            <person name="Rotter K."/>
            <person name="Hodges J."/>
            <person name="Ingenthron E."/>
            <person name="Cordes M."/>
            <person name="Kohlberg S."/>
            <person name="Sgro J."/>
            <person name="Delgado B."/>
            <person name="Mead K."/>
            <person name="Chinwalla A."/>
            <person name="Leonard S."/>
            <person name="Crouse K."/>
            <person name="Collura K."/>
            <person name="Kudrna D."/>
            <person name="Currie J."/>
            <person name="He R."/>
            <person name="Angelova A."/>
            <person name="Rajasekar S."/>
            <person name="Mueller T."/>
            <person name="Lomeli R."/>
            <person name="Scara G."/>
            <person name="Ko A."/>
            <person name="Delaney K."/>
            <person name="Wissotski M."/>
            <person name="Lopez G."/>
            <person name="Campos D."/>
            <person name="Braidotti M."/>
            <person name="Ashley E."/>
            <person name="Golser W."/>
            <person name="Kim H."/>
            <person name="Lee S."/>
            <person name="Lin J."/>
            <person name="Dujmic Z."/>
            <person name="Kim W."/>
            <person name="Talag J."/>
            <person name="Zuccolo A."/>
            <person name="Fan C."/>
            <person name="Sebastian A."/>
            <person name="Kramer M."/>
            <person name="Spiegel L."/>
            <person name="Nascimento L."/>
            <person name="Zutavern T."/>
            <person name="Miller B."/>
            <person name="Ambroise C."/>
            <person name="Muller S."/>
            <person name="Spooner W."/>
            <person name="Narechania A."/>
            <person name="Ren L."/>
            <person name="Wei S."/>
            <person name="Kumari S."/>
            <person name="Faga B."/>
            <person name="Levy M.J."/>
            <person name="McMahan L."/>
            <person name="Van Buren P."/>
            <person name="Vaughn M.W."/>
            <person name="Ying K."/>
            <person name="Yeh C.-T."/>
            <person name="Emrich S.J."/>
            <person name="Jia Y."/>
            <person name="Kalyanaraman A."/>
            <person name="Hsia A.-P."/>
            <person name="Barbazuk W.B."/>
            <person name="Baucom R.S."/>
            <person name="Brutnell T.P."/>
            <person name="Carpita N.C."/>
            <person name="Chaparro C."/>
            <person name="Chia J.-M."/>
            <person name="Deragon J.-M."/>
            <person name="Estill J.C."/>
            <person name="Fu Y."/>
            <person name="Jeddeloh J.A."/>
            <person name="Han Y."/>
            <person name="Lee H."/>
            <person name="Li P."/>
            <person name="Lisch D.R."/>
            <person name="Liu S."/>
            <person name="Liu Z."/>
            <person name="Nagel D.H."/>
            <person name="McCann M.C."/>
            <person name="SanMiguel P."/>
            <person name="Myers A.M."/>
            <person name="Nettleton D."/>
            <person name="Nguyen J."/>
            <person name="Penning B.W."/>
            <person name="Ponnala L."/>
            <person name="Schneider K.L."/>
            <person name="Schwartz D.C."/>
            <person name="Sharma A."/>
            <person name="Soderlund C."/>
            <person name="Springer N.M."/>
            <person name="Sun Q."/>
            <person name="Wang H."/>
            <person name="Waterman M."/>
            <person name="Westerman R."/>
            <person name="Wolfgruber T.K."/>
            <person name="Yang L."/>
            <person name="Yu Y."/>
            <person name="Zhang L."/>
            <person name="Zhou S."/>
            <person name="Zhu Q."/>
            <person name="Bennetzen J.L."/>
            <person name="Dawe R.K."/>
            <person name="Jiang J."/>
            <person name="Jiang N."/>
            <person name="Presting G.G."/>
            <person name="Wessler S.R."/>
            <person name="Aluru S."/>
            <person name="Martienssen R.A."/>
            <person name="Clifton S.W."/>
            <person name="McCombie W.R."/>
            <person name="Wing R.A."/>
            <person name="Wilson R.K."/>
        </authorList>
    </citation>
    <scope>NUCLEOTIDE SEQUENCE [LARGE SCALE GENOMIC DNA]</scope>
    <source>
        <strain evidence="3">cv. B73</strain>
    </source>
</reference>
<feature type="compositionally biased region" description="Basic residues" evidence="1">
    <location>
        <begin position="27"/>
        <end position="38"/>
    </location>
</feature>
<dbReference type="EnsemblPlants" id="Zm00001eb267940_T001">
    <property type="protein sequence ID" value="Zm00001eb267940_P001"/>
    <property type="gene ID" value="Zm00001eb267940"/>
</dbReference>